<dbReference type="PROSITE" id="PS51746">
    <property type="entry name" value="PPM_2"/>
    <property type="match status" value="1"/>
</dbReference>
<dbReference type="InterPro" id="IPR001932">
    <property type="entry name" value="PPM-type_phosphatase-like_dom"/>
</dbReference>
<reference evidence="4" key="1">
    <citation type="submission" date="2016-04" db="EMBL/GenBank/DDBJ databases">
        <authorList>
            <person name="Evans L.H."/>
            <person name="Alamgir A."/>
            <person name="Owens N."/>
            <person name="Weber N.D."/>
            <person name="Virtaneva K."/>
            <person name="Barbian K."/>
            <person name="Babar A."/>
            <person name="Rosenke K."/>
        </authorList>
    </citation>
    <scope>NUCLEOTIDE SEQUENCE [LARGE SCALE GENOMIC DNA]</scope>
    <source>
        <strain evidence="4">CBS 101.48</strain>
    </source>
</reference>
<keyword evidence="5" id="KW-1185">Reference proteome</keyword>
<comment type="cofactor">
    <cofactor evidence="1">
        <name>Mn(2+)</name>
        <dbReference type="ChEBI" id="CHEBI:29035"/>
    </cofactor>
</comment>
<dbReference type="Gene3D" id="3.60.40.10">
    <property type="entry name" value="PPM-type phosphatase domain"/>
    <property type="match status" value="1"/>
</dbReference>
<dbReference type="GO" id="GO:0004722">
    <property type="term" value="F:protein serine/threonine phosphatase activity"/>
    <property type="evidence" value="ECO:0007669"/>
    <property type="project" value="UniProtKB-EC"/>
</dbReference>
<dbReference type="OMA" id="EDCFRDE"/>
<feature type="domain" description="PPM-type phosphatase" evidence="3">
    <location>
        <begin position="109"/>
        <end position="397"/>
    </location>
</feature>
<comment type="catalytic activity">
    <reaction evidence="1">
        <text>O-phospho-L-seryl-[protein] + H2O = L-seryl-[protein] + phosphate</text>
        <dbReference type="Rhea" id="RHEA:20629"/>
        <dbReference type="Rhea" id="RHEA-COMP:9863"/>
        <dbReference type="Rhea" id="RHEA-COMP:11604"/>
        <dbReference type="ChEBI" id="CHEBI:15377"/>
        <dbReference type="ChEBI" id="CHEBI:29999"/>
        <dbReference type="ChEBI" id="CHEBI:43474"/>
        <dbReference type="ChEBI" id="CHEBI:83421"/>
        <dbReference type="EC" id="3.1.3.16"/>
    </reaction>
</comment>
<protein>
    <recommendedName>
        <fullName evidence="1">Protein phosphatase</fullName>
        <ecNumber evidence="1">3.1.3.16</ecNumber>
    </recommendedName>
</protein>
<feature type="region of interest" description="Disordered" evidence="2">
    <location>
        <begin position="63"/>
        <end position="84"/>
    </location>
</feature>
<comment type="similarity">
    <text evidence="1">Belongs to the PP2C family.</text>
</comment>
<dbReference type="GO" id="GO:0046872">
    <property type="term" value="F:metal ion binding"/>
    <property type="evidence" value="ECO:0007669"/>
    <property type="project" value="UniProtKB-UniRule"/>
</dbReference>
<dbReference type="Proteomes" id="UP000078561">
    <property type="component" value="Unassembled WGS sequence"/>
</dbReference>
<dbReference type="SUPFAM" id="SSF81606">
    <property type="entry name" value="PP2C-like"/>
    <property type="match status" value="1"/>
</dbReference>
<dbReference type="EC" id="3.1.3.16" evidence="1"/>
<dbReference type="FunCoup" id="A0A168TCU0">
    <property type="interactions" value="342"/>
</dbReference>
<dbReference type="InterPro" id="IPR036457">
    <property type="entry name" value="PPM-type-like_dom_sf"/>
</dbReference>
<dbReference type="PANTHER" id="PTHR12320">
    <property type="entry name" value="PROTEIN PHOSPHATASE 2C"/>
    <property type="match status" value="1"/>
</dbReference>
<accession>A0A168TCU0</accession>
<sequence>MARSYIQRLTSISHLLTPHTKAVLAPSLTQLHPQRFLHSTTAIPTSHKRSLYSKATATITLRSPSISPSALPNTSPPSLDHDATISNNVADGPFQFIANAAWHPKKRTSTHLRSKPNDPYWHRHKVNAGEDAFYKTVTPKGLSMGVADGVGGKYQMSMWKGTTKPPLLFIIQGWANLGVDPALFSWTLMGNAATAAKENTTAYEILDRAFWKLQHDRNVPAGSSTACILDLCTSTGKMTTCNLGDSAFLLIRDEKVIYQSQSQQHYFNCPYQLTVVPDTYVDRDSFVMDLPEDSDQASFFLKAGDLIVLATDGYFDNMYTHETLALVNKAMGMIKHQVDAQRVAVAVHDMARLLADTAKFLSMDHARLSPWAKEARAHGSPYMGGKSDDITLVVTLVQGAVDQDAALGNGHPS</sequence>
<keyword evidence="1" id="KW-0378">Hydrolase</keyword>
<dbReference type="STRING" id="4829.A0A168TCU0"/>
<evidence type="ECO:0000259" key="3">
    <source>
        <dbReference type="PROSITE" id="PS51746"/>
    </source>
</evidence>
<name>A0A168TCU0_ABSGL</name>
<gene>
    <name evidence="4" type="primary">ABSGL_15558.1 scaffold 17607</name>
</gene>
<comment type="catalytic activity">
    <reaction evidence="1">
        <text>O-phospho-L-threonyl-[protein] + H2O = L-threonyl-[protein] + phosphate</text>
        <dbReference type="Rhea" id="RHEA:47004"/>
        <dbReference type="Rhea" id="RHEA-COMP:11060"/>
        <dbReference type="Rhea" id="RHEA-COMP:11605"/>
        <dbReference type="ChEBI" id="CHEBI:15377"/>
        <dbReference type="ChEBI" id="CHEBI:30013"/>
        <dbReference type="ChEBI" id="CHEBI:43474"/>
        <dbReference type="ChEBI" id="CHEBI:61977"/>
        <dbReference type="EC" id="3.1.3.16"/>
    </reaction>
</comment>
<keyword evidence="1" id="KW-0464">Manganese</keyword>
<dbReference type="AlphaFoldDB" id="A0A168TCU0"/>
<evidence type="ECO:0000313" key="5">
    <source>
        <dbReference type="Proteomes" id="UP000078561"/>
    </source>
</evidence>
<dbReference type="OrthoDB" id="60843at2759"/>
<keyword evidence="1" id="KW-0460">Magnesium</keyword>
<proteinExistence type="inferred from homology"/>
<dbReference type="SMART" id="SM00332">
    <property type="entry name" value="PP2Cc"/>
    <property type="match status" value="1"/>
</dbReference>
<dbReference type="SMART" id="SM00331">
    <property type="entry name" value="PP2C_SIG"/>
    <property type="match status" value="1"/>
</dbReference>
<keyword evidence="1" id="KW-0479">Metal-binding</keyword>
<organism evidence="4">
    <name type="scientific">Absidia glauca</name>
    <name type="common">Pin mould</name>
    <dbReference type="NCBI Taxonomy" id="4829"/>
    <lineage>
        <taxon>Eukaryota</taxon>
        <taxon>Fungi</taxon>
        <taxon>Fungi incertae sedis</taxon>
        <taxon>Mucoromycota</taxon>
        <taxon>Mucoromycotina</taxon>
        <taxon>Mucoromycetes</taxon>
        <taxon>Mucorales</taxon>
        <taxon>Cunninghamellaceae</taxon>
        <taxon>Absidia</taxon>
    </lineage>
</organism>
<keyword evidence="1" id="KW-0904">Protein phosphatase</keyword>
<dbReference type="InterPro" id="IPR039123">
    <property type="entry name" value="PPTC7"/>
</dbReference>
<comment type="cofactor">
    <cofactor evidence="1">
        <name>Mg(2+)</name>
        <dbReference type="ChEBI" id="CHEBI:18420"/>
    </cofactor>
</comment>
<evidence type="ECO:0000313" key="4">
    <source>
        <dbReference type="EMBL" id="SAM09849.1"/>
    </source>
</evidence>
<evidence type="ECO:0000256" key="1">
    <source>
        <dbReference type="RuleBase" id="RU366020"/>
    </source>
</evidence>
<dbReference type="Pfam" id="PF07228">
    <property type="entry name" value="SpoIIE"/>
    <property type="match status" value="1"/>
</dbReference>
<feature type="compositionally biased region" description="Polar residues" evidence="2">
    <location>
        <begin position="63"/>
        <end position="77"/>
    </location>
</feature>
<dbReference type="PANTHER" id="PTHR12320:SF1">
    <property type="entry name" value="PROTEIN PHOSPHATASE PTC7 HOMOLOG"/>
    <property type="match status" value="1"/>
</dbReference>
<dbReference type="InParanoid" id="A0A168TCU0"/>
<dbReference type="EMBL" id="LT555210">
    <property type="protein sequence ID" value="SAM09849.1"/>
    <property type="molecule type" value="Genomic_DNA"/>
</dbReference>
<evidence type="ECO:0000256" key="2">
    <source>
        <dbReference type="SAM" id="MobiDB-lite"/>
    </source>
</evidence>